<keyword evidence="8 11" id="KW-0786">Thiamine pyrophosphate</keyword>
<dbReference type="PANTHER" id="PTHR43322">
    <property type="entry name" value="1-D-DEOXYXYLULOSE 5-PHOSPHATE SYNTHASE-RELATED"/>
    <property type="match status" value="1"/>
</dbReference>
<feature type="binding site" evidence="11">
    <location>
        <position position="82"/>
    </location>
    <ligand>
        <name>thiamine diphosphate</name>
        <dbReference type="ChEBI" id="CHEBI:58937"/>
    </ligand>
</feature>
<keyword evidence="4 11" id="KW-0808">Transferase</keyword>
<dbReference type="FunFam" id="3.40.50.970:FF:000005">
    <property type="entry name" value="1-deoxy-D-xylulose-5-phosphate synthase"/>
    <property type="match status" value="1"/>
</dbReference>
<dbReference type="InterPro" id="IPR029061">
    <property type="entry name" value="THDP-binding"/>
</dbReference>
<dbReference type="UniPathway" id="UPA00064">
    <property type="reaction ID" value="UER00091"/>
</dbReference>
<dbReference type="GO" id="GO:0016114">
    <property type="term" value="P:terpenoid biosynthetic process"/>
    <property type="evidence" value="ECO:0007669"/>
    <property type="project" value="UniProtKB-UniRule"/>
</dbReference>
<comment type="pathway">
    <text evidence="1 11">Metabolic intermediate biosynthesis; 1-deoxy-D-xylulose 5-phosphate biosynthesis; 1-deoxy-D-xylulose 5-phosphate from D-glyceraldehyde 3-phosphate and pyruvate: step 1/1.</text>
</comment>
<dbReference type="GO" id="GO:0030976">
    <property type="term" value="F:thiamine pyrophosphate binding"/>
    <property type="evidence" value="ECO:0007669"/>
    <property type="project" value="UniProtKB-UniRule"/>
</dbReference>
<evidence type="ECO:0000256" key="9">
    <source>
        <dbReference type="ARBA" id="ARBA00023229"/>
    </source>
</evidence>
<evidence type="ECO:0000259" key="12">
    <source>
        <dbReference type="SMART" id="SM00861"/>
    </source>
</evidence>
<feature type="binding site" evidence="11">
    <location>
        <position position="159"/>
    </location>
    <ligand>
        <name>Mg(2+)</name>
        <dbReference type="ChEBI" id="CHEBI:18420"/>
    </ligand>
</feature>
<evidence type="ECO:0000313" key="13">
    <source>
        <dbReference type="EMBL" id="RRN45651.1"/>
    </source>
</evidence>
<organism evidence="13 14">
    <name type="scientific">Lautropia dentalis</name>
    <dbReference type="NCBI Taxonomy" id="2490857"/>
    <lineage>
        <taxon>Bacteria</taxon>
        <taxon>Pseudomonadati</taxon>
        <taxon>Pseudomonadota</taxon>
        <taxon>Betaproteobacteria</taxon>
        <taxon>Burkholderiales</taxon>
        <taxon>Burkholderiaceae</taxon>
        <taxon>Lautropia</taxon>
    </lineage>
</organism>
<evidence type="ECO:0000256" key="3">
    <source>
        <dbReference type="ARBA" id="ARBA00011738"/>
    </source>
</evidence>
<dbReference type="Pfam" id="PF02780">
    <property type="entry name" value="Transketolase_C"/>
    <property type="match status" value="1"/>
</dbReference>
<dbReference type="NCBIfam" id="NF003933">
    <property type="entry name" value="PRK05444.2-2"/>
    <property type="match status" value="1"/>
</dbReference>
<protein>
    <recommendedName>
        <fullName evidence="11">1-deoxy-D-xylulose-5-phosphate synthase</fullName>
        <ecNumber evidence="11">2.2.1.7</ecNumber>
    </recommendedName>
    <alternativeName>
        <fullName evidence="11">1-deoxyxylulose-5-phosphate synthase</fullName>
        <shortName evidence="11">DXP synthase</shortName>
        <shortName evidence="11">DXPS</shortName>
    </alternativeName>
</protein>
<dbReference type="Pfam" id="PF13292">
    <property type="entry name" value="DXP_synthase_N"/>
    <property type="match status" value="1"/>
</dbReference>
<dbReference type="GO" id="GO:0019288">
    <property type="term" value="P:isopentenyl diphosphate biosynthetic process, methylerythritol 4-phosphate pathway"/>
    <property type="evidence" value="ECO:0007669"/>
    <property type="project" value="TreeGrafter"/>
</dbReference>
<evidence type="ECO:0000256" key="10">
    <source>
        <dbReference type="ARBA" id="ARBA00055605"/>
    </source>
</evidence>
<gene>
    <name evidence="11" type="primary">dxs</name>
    <name evidence="13" type="ORF">EHV23_05700</name>
</gene>
<dbReference type="InterPro" id="IPR005477">
    <property type="entry name" value="Dxylulose-5-P_synthase"/>
</dbReference>
<dbReference type="GO" id="GO:0009228">
    <property type="term" value="P:thiamine biosynthetic process"/>
    <property type="evidence" value="ECO:0007669"/>
    <property type="project" value="UniProtKB-UniRule"/>
</dbReference>
<dbReference type="PANTHER" id="PTHR43322:SF5">
    <property type="entry name" value="1-DEOXY-D-XYLULOSE-5-PHOSPHATE SYNTHASE, CHLOROPLASTIC"/>
    <property type="match status" value="1"/>
</dbReference>
<comment type="caution">
    <text evidence="13">The sequence shown here is derived from an EMBL/GenBank/DDBJ whole genome shotgun (WGS) entry which is preliminary data.</text>
</comment>
<dbReference type="InterPro" id="IPR009014">
    <property type="entry name" value="Transketo_C/PFOR_II"/>
</dbReference>
<proteinExistence type="inferred from homology"/>
<comment type="cofactor">
    <cofactor evidence="11">
        <name>thiamine diphosphate</name>
        <dbReference type="ChEBI" id="CHEBI:58937"/>
    </cofactor>
    <text evidence="11">Binds 1 thiamine pyrophosphate per subunit.</text>
</comment>
<dbReference type="InterPro" id="IPR020826">
    <property type="entry name" value="Transketolase_BS"/>
</dbReference>
<dbReference type="RefSeq" id="WP_125095080.1">
    <property type="nucleotide sequence ID" value="NZ_RRUE01000001.1"/>
</dbReference>
<evidence type="ECO:0000256" key="4">
    <source>
        <dbReference type="ARBA" id="ARBA00022679"/>
    </source>
</evidence>
<reference evidence="13 14" key="1">
    <citation type="submission" date="2018-11" db="EMBL/GenBank/DDBJ databases">
        <title>Genome sequencing of Lautropia sp. KCOM 2505 (= ChDC F240).</title>
        <authorList>
            <person name="Kook J.-K."/>
            <person name="Park S.-N."/>
            <person name="Lim Y.K."/>
        </authorList>
    </citation>
    <scope>NUCLEOTIDE SEQUENCE [LARGE SCALE GENOMIC DNA]</scope>
    <source>
        <strain evidence="13 14">KCOM 2505</strain>
    </source>
</reference>
<evidence type="ECO:0000256" key="5">
    <source>
        <dbReference type="ARBA" id="ARBA00022723"/>
    </source>
</evidence>
<dbReference type="GO" id="GO:0000287">
    <property type="term" value="F:magnesium ion binding"/>
    <property type="evidence" value="ECO:0007669"/>
    <property type="project" value="UniProtKB-UniRule"/>
</dbReference>
<dbReference type="Gene3D" id="3.40.50.970">
    <property type="match status" value="2"/>
</dbReference>
<dbReference type="PROSITE" id="PS00801">
    <property type="entry name" value="TRANSKETOLASE_1"/>
    <property type="match status" value="1"/>
</dbReference>
<keyword evidence="6 11" id="KW-0460">Magnesium</keyword>
<dbReference type="CDD" id="cd02007">
    <property type="entry name" value="TPP_DXS"/>
    <property type="match status" value="1"/>
</dbReference>
<dbReference type="SUPFAM" id="SSF52922">
    <property type="entry name" value="TK C-terminal domain-like"/>
    <property type="match status" value="1"/>
</dbReference>
<dbReference type="InterPro" id="IPR005475">
    <property type="entry name" value="Transketolase-like_Pyr-bd"/>
</dbReference>
<evidence type="ECO:0000256" key="2">
    <source>
        <dbReference type="ARBA" id="ARBA00011081"/>
    </source>
</evidence>
<dbReference type="Gene3D" id="3.40.50.920">
    <property type="match status" value="1"/>
</dbReference>
<comment type="catalytic activity">
    <reaction evidence="11">
        <text>D-glyceraldehyde 3-phosphate + pyruvate + H(+) = 1-deoxy-D-xylulose 5-phosphate + CO2</text>
        <dbReference type="Rhea" id="RHEA:12605"/>
        <dbReference type="ChEBI" id="CHEBI:15361"/>
        <dbReference type="ChEBI" id="CHEBI:15378"/>
        <dbReference type="ChEBI" id="CHEBI:16526"/>
        <dbReference type="ChEBI" id="CHEBI:57792"/>
        <dbReference type="ChEBI" id="CHEBI:59776"/>
        <dbReference type="EC" id="2.2.1.7"/>
    </reaction>
</comment>
<dbReference type="GO" id="GO:0005829">
    <property type="term" value="C:cytosol"/>
    <property type="evidence" value="ECO:0007669"/>
    <property type="project" value="TreeGrafter"/>
</dbReference>
<comment type="function">
    <text evidence="10 11">Catalyzes the acyloin condensation reaction between C atoms 2 and 3 of pyruvate and glyceraldehyde 3-phosphate to yield 1-deoxy-D-xylulose-5-phosphate (DXP).</text>
</comment>
<feature type="binding site" evidence="11">
    <location>
        <begin position="160"/>
        <end position="161"/>
    </location>
    <ligand>
        <name>thiamine diphosphate</name>
        <dbReference type="ChEBI" id="CHEBI:58937"/>
    </ligand>
</feature>
<comment type="similarity">
    <text evidence="2 11">Belongs to the transketolase family. DXPS subfamily.</text>
</comment>
<feature type="binding site" evidence="11">
    <location>
        <position position="296"/>
    </location>
    <ligand>
        <name>thiamine diphosphate</name>
        <dbReference type="ChEBI" id="CHEBI:58937"/>
    </ligand>
</feature>
<dbReference type="FunFam" id="3.40.50.920:FF:000002">
    <property type="entry name" value="1-deoxy-D-xylulose-5-phosphate synthase"/>
    <property type="match status" value="1"/>
</dbReference>
<feature type="domain" description="Transketolase-like pyrimidine-binding" evidence="12">
    <location>
        <begin position="328"/>
        <end position="492"/>
    </location>
</feature>
<dbReference type="SMART" id="SM00861">
    <property type="entry name" value="Transket_pyr"/>
    <property type="match status" value="1"/>
</dbReference>
<dbReference type="EC" id="2.2.1.7" evidence="11"/>
<feature type="binding site" evidence="11">
    <location>
        <begin position="123"/>
        <end position="125"/>
    </location>
    <ligand>
        <name>thiamine diphosphate</name>
        <dbReference type="ChEBI" id="CHEBI:58937"/>
    </ligand>
</feature>
<dbReference type="EMBL" id="RRUE01000001">
    <property type="protein sequence ID" value="RRN45651.1"/>
    <property type="molecule type" value="Genomic_DNA"/>
</dbReference>
<dbReference type="HAMAP" id="MF_00315">
    <property type="entry name" value="DXP_synth"/>
    <property type="match status" value="1"/>
</dbReference>
<dbReference type="InterPro" id="IPR033248">
    <property type="entry name" value="Transketolase_C"/>
</dbReference>
<dbReference type="InterPro" id="IPR049557">
    <property type="entry name" value="Transketolase_CS"/>
</dbReference>
<dbReference type="Pfam" id="PF02779">
    <property type="entry name" value="Transket_pyr"/>
    <property type="match status" value="1"/>
</dbReference>
<accession>A0A3R8MYW4</accession>
<comment type="cofactor">
    <cofactor evidence="11">
        <name>Mg(2+)</name>
        <dbReference type="ChEBI" id="CHEBI:18420"/>
    </cofactor>
    <text evidence="11">Binds 1 Mg(2+) ion per subunit.</text>
</comment>
<evidence type="ECO:0000256" key="6">
    <source>
        <dbReference type="ARBA" id="ARBA00022842"/>
    </source>
</evidence>
<comment type="subunit">
    <text evidence="3 11">Homodimer.</text>
</comment>
<dbReference type="CDD" id="cd07033">
    <property type="entry name" value="TPP_PYR_DXS_TK_like"/>
    <property type="match status" value="1"/>
</dbReference>
<dbReference type="PROSITE" id="PS00802">
    <property type="entry name" value="TRANSKETOLASE_2"/>
    <property type="match status" value="1"/>
</dbReference>
<keyword evidence="14" id="KW-1185">Reference proteome</keyword>
<dbReference type="NCBIfam" id="TIGR00204">
    <property type="entry name" value="dxs"/>
    <property type="match status" value="1"/>
</dbReference>
<feature type="binding site" evidence="11">
    <location>
        <position position="379"/>
    </location>
    <ligand>
        <name>thiamine diphosphate</name>
        <dbReference type="ChEBI" id="CHEBI:58937"/>
    </ligand>
</feature>
<name>A0A3R8MYW4_9BURK</name>
<dbReference type="GO" id="GO:0008661">
    <property type="term" value="F:1-deoxy-D-xylulose-5-phosphate synthase activity"/>
    <property type="evidence" value="ECO:0007669"/>
    <property type="project" value="UniProtKB-UniRule"/>
</dbReference>
<evidence type="ECO:0000256" key="7">
    <source>
        <dbReference type="ARBA" id="ARBA00022977"/>
    </source>
</evidence>
<keyword evidence="5 11" id="KW-0479">Metal-binding</keyword>
<dbReference type="AlphaFoldDB" id="A0A3R8MYW4"/>
<keyword evidence="7 11" id="KW-0784">Thiamine biosynthesis</keyword>
<keyword evidence="9 11" id="KW-0414">Isoprene biosynthesis</keyword>
<evidence type="ECO:0000256" key="1">
    <source>
        <dbReference type="ARBA" id="ARBA00004980"/>
    </source>
</evidence>
<feature type="binding site" evidence="11">
    <location>
        <position position="189"/>
    </location>
    <ligand>
        <name>thiamine diphosphate</name>
        <dbReference type="ChEBI" id="CHEBI:58937"/>
    </ligand>
</feature>
<dbReference type="OrthoDB" id="9803371at2"/>
<dbReference type="Proteomes" id="UP000270261">
    <property type="component" value="Unassembled WGS sequence"/>
</dbReference>
<dbReference type="SUPFAM" id="SSF52518">
    <property type="entry name" value="Thiamin diphosphate-binding fold (THDP-binding)"/>
    <property type="match status" value="2"/>
</dbReference>
<sequence length="634" mass="69219">MTEDVKPPTEALLARIDSPADLRTLDREKLPQLADELRQFILNAVSRTGGHLSSNLGTVELTIALHYVFNTPRDRLVWDVGHQSYPHKILTGRRDQMATLRQYQGLSGFPRRSESEYDTFGTAHSSTSIAAALGMAVASRNLGENQGPDRRRHVAVIGDGAMSAGMAFEALNNAGVMRDVDLLVILNDNDMSISPAVGAMNHYLARTLSARPIVKARDVARQMLSVMPPVYELARKLEEHAKGMLVPATLFEELGFTYFGPIDGHDLDALIPTLQNLREISGPVFLHVITRKGQGYKLAEADPILYHGPGKFDPAEGIKAPATPPRKPTYTQVFSDWVCDMGEAEPRLVAVTPAMREGSGLVEFEQRFPTRYFDVGIAEQHAVTFAAGMACDGLVPVVAIYSTFLQRAYDQLLHDVALQNLPVVFALDRAGLVGADGATHAGVYDYAFLRCVPNMVVMAPADENECRQMLYSAVKYQRPVAVRYPRGVGPGVPVQKTFTELPLGRAEVRRQGRRIAILAFGSMVTPAMAAGEALDATVVNMRFVKPIDADLIRELAATHEAFVTVEEHVVMGGAGSACLEALAEAGLTRPVQMLGLPDRYIDHGDHALLLRLEGLDGPGIERQIRERFPDITGA</sequence>
<evidence type="ECO:0000313" key="14">
    <source>
        <dbReference type="Proteomes" id="UP000270261"/>
    </source>
</evidence>
<evidence type="ECO:0000256" key="8">
    <source>
        <dbReference type="ARBA" id="ARBA00023052"/>
    </source>
</evidence>
<feature type="binding site" evidence="11">
    <location>
        <position position="189"/>
    </location>
    <ligand>
        <name>Mg(2+)</name>
        <dbReference type="ChEBI" id="CHEBI:18420"/>
    </ligand>
</feature>
<evidence type="ECO:0000256" key="11">
    <source>
        <dbReference type="HAMAP-Rule" id="MF_00315"/>
    </source>
</evidence>